<dbReference type="EMBL" id="AWUY01000148">
    <property type="protein sequence ID" value="ERJ76040.1"/>
    <property type="molecule type" value="Genomic_DNA"/>
</dbReference>
<gene>
    <name evidence="1" type="ORF">HMPREF0653_01657</name>
</gene>
<keyword evidence="2" id="KW-1185">Reference proteome</keyword>
<comment type="caution">
    <text evidence="1">The sequence shown here is derived from an EMBL/GenBank/DDBJ whole genome shotgun (WGS) entry which is preliminary data.</text>
</comment>
<proteinExistence type="predicted"/>
<protein>
    <submittedName>
        <fullName evidence="1">Uncharacterized protein</fullName>
    </submittedName>
</protein>
<name>A0ABN0NRM0_9BACT</name>
<evidence type="ECO:0000313" key="2">
    <source>
        <dbReference type="Proteomes" id="UP000016660"/>
    </source>
</evidence>
<dbReference type="Proteomes" id="UP000016660">
    <property type="component" value="Unassembled WGS sequence"/>
</dbReference>
<evidence type="ECO:0000313" key="1">
    <source>
        <dbReference type="EMBL" id="ERJ76040.1"/>
    </source>
</evidence>
<reference evidence="1 2" key="1">
    <citation type="submission" date="2013-06" db="EMBL/GenBank/DDBJ databases">
        <authorList>
            <person name="Weinstock G."/>
            <person name="Sodergren E."/>
            <person name="Lobos E.A."/>
            <person name="Fulton L."/>
            <person name="Fulton R."/>
            <person name="Courtney L."/>
            <person name="Fronick C."/>
            <person name="O'Laughlin M."/>
            <person name="Godfrey J."/>
            <person name="Wilson R.M."/>
            <person name="Miner T."/>
            <person name="Farmer C."/>
            <person name="Delehaunty K."/>
            <person name="Cordes M."/>
            <person name="Minx P."/>
            <person name="Tomlinson C."/>
            <person name="Chen J."/>
            <person name="Wollam A."/>
            <person name="Pepin K.H."/>
            <person name="Bhonagiri V."/>
            <person name="Zhang X."/>
            <person name="Warren W."/>
            <person name="Mitreva M."/>
            <person name="Mardis E.R."/>
            <person name="Wilson R.K."/>
        </authorList>
    </citation>
    <scope>NUCLEOTIDE SEQUENCE [LARGE SCALE GENOMIC DNA]</scope>
    <source>
        <strain evidence="1 2">ATCC 29426</strain>
    </source>
</reference>
<organism evidence="1 2">
    <name type="scientific">Prevotella disiens JCM 6334 = ATCC 29426</name>
    <dbReference type="NCBI Taxonomy" id="1235811"/>
    <lineage>
        <taxon>Bacteria</taxon>
        <taxon>Pseudomonadati</taxon>
        <taxon>Bacteroidota</taxon>
        <taxon>Bacteroidia</taxon>
        <taxon>Bacteroidales</taxon>
        <taxon>Prevotellaceae</taxon>
        <taxon>Prevotella</taxon>
    </lineage>
</organism>
<sequence length="40" mass="4748">MGHLVCGFLEWVYRKIVQPTAAQIAKPCGKCWWQDHYRVQ</sequence>
<accession>A0ABN0NRM0</accession>